<evidence type="ECO:0000313" key="4">
    <source>
        <dbReference type="Proteomes" id="UP000515154"/>
    </source>
</evidence>
<evidence type="ECO:0000259" key="3">
    <source>
        <dbReference type="PROSITE" id="PS50102"/>
    </source>
</evidence>
<gene>
    <name evidence="5" type="primary">LOC115231633</name>
</gene>
<keyword evidence="1" id="KW-0694">RNA-binding</keyword>
<sequence>MSPPVSPQQSKSNSTRKHGCSPVWYEESGRRRTNRSRSTSKERFQDLPQEDPQNRLHIGDLGPEITEKDLITAFKVYGDVEDVWVAKSPPCFGFVIFRTDEDATEAMISLDGARNASYGRAESRTFDDTSEYEKADYRAGAPSPSILPDRSRTFDDTSEYEKADYRAGAPSPSILPDRQRPTDK</sequence>
<feature type="compositionally biased region" description="Basic and acidic residues" evidence="2">
    <location>
        <begin position="121"/>
        <end position="137"/>
    </location>
</feature>
<dbReference type="Pfam" id="PF00076">
    <property type="entry name" value="RRM_1"/>
    <property type="match status" value="1"/>
</dbReference>
<feature type="region of interest" description="Disordered" evidence="2">
    <location>
        <begin position="117"/>
        <end position="184"/>
    </location>
</feature>
<proteinExistence type="predicted"/>
<evidence type="ECO:0000256" key="2">
    <source>
        <dbReference type="SAM" id="MobiDB-lite"/>
    </source>
</evidence>
<feature type="region of interest" description="Disordered" evidence="2">
    <location>
        <begin position="1"/>
        <end position="62"/>
    </location>
</feature>
<protein>
    <submittedName>
        <fullName evidence="5">RNA-binding protein 1-like</fullName>
    </submittedName>
</protein>
<keyword evidence="4" id="KW-1185">Reference proteome</keyword>
<accession>A0A6P7U582</accession>
<dbReference type="KEGG" id="osn:115231633"/>
<dbReference type="InterPro" id="IPR000504">
    <property type="entry name" value="RRM_dom"/>
</dbReference>
<dbReference type="SMART" id="SM00360">
    <property type="entry name" value="RRM"/>
    <property type="match status" value="1"/>
</dbReference>
<dbReference type="Proteomes" id="UP000515154">
    <property type="component" value="Unplaced"/>
</dbReference>
<dbReference type="GO" id="GO:0003723">
    <property type="term" value="F:RNA binding"/>
    <property type="evidence" value="ECO:0007669"/>
    <property type="project" value="UniProtKB-UniRule"/>
</dbReference>
<feature type="compositionally biased region" description="Basic and acidic residues" evidence="2">
    <location>
        <begin position="149"/>
        <end position="165"/>
    </location>
</feature>
<dbReference type="PANTHER" id="PTHR48038">
    <property type="entry name" value="RIBONUCLEOPROTEIN RB97D"/>
    <property type="match status" value="1"/>
</dbReference>
<reference evidence="5" key="1">
    <citation type="submission" date="2025-08" db="UniProtKB">
        <authorList>
            <consortium name="RefSeq"/>
        </authorList>
    </citation>
    <scope>IDENTIFICATION</scope>
</reference>
<feature type="domain" description="RRM" evidence="3">
    <location>
        <begin position="54"/>
        <end position="123"/>
    </location>
</feature>
<dbReference type="PROSITE" id="PS50102">
    <property type="entry name" value="RRM"/>
    <property type="match status" value="1"/>
</dbReference>
<name>A0A6P7U582_9MOLL</name>
<dbReference type="AlphaFoldDB" id="A0A6P7U582"/>
<dbReference type="SUPFAM" id="SSF54928">
    <property type="entry name" value="RNA-binding domain, RBD"/>
    <property type="match status" value="1"/>
</dbReference>
<dbReference type="InterPro" id="IPR035979">
    <property type="entry name" value="RBD_domain_sf"/>
</dbReference>
<dbReference type="InterPro" id="IPR012677">
    <property type="entry name" value="Nucleotide-bd_a/b_plait_sf"/>
</dbReference>
<organism evidence="4 5">
    <name type="scientific">Octopus sinensis</name>
    <name type="common">East Asian common octopus</name>
    <dbReference type="NCBI Taxonomy" id="2607531"/>
    <lineage>
        <taxon>Eukaryota</taxon>
        <taxon>Metazoa</taxon>
        <taxon>Spiralia</taxon>
        <taxon>Lophotrochozoa</taxon>
        <taxon>Mollusca</taxon>
        <taxon>Cephalopoda</taxon>
        <taxon>Coleoidea</taxon>
        <taxon>Octopodiformes</taxon>
        <taxon>Octopoda</taxon>
        <taxon>Incirrata</taxon>
        <taxon>Octopodidae</taxon>
        <taxon>Octopus</taxon>
    </lineage>
</organism>
<evidence type="ECO:0000256" key="1">
    <source>
        <dbReference type="PROSITE-ProRule" id="PRU00176"/>
    </source>
</evidence>
<evidence type="ECO:0000313" key="5">
    <source>
        <dbReference type="RefSeq" id="XP_029657470.1"/>
    </source>
</evidence>
<dbReference type="Gene3D" id="3.30.70.330">
    <property type="match status" value="1"/>
</dbReference>
<dbReference type="RefSeq" id="XP_029657470.1">
    <property type="nucleotide sequence ID" value="XM_029801610.1"/>
</dbReference>
<dbReference type="PANTHER" id="PTHR48038:SF1">
    <property type="entry name" value="RIBONUCLEOPROTEIN RB97D"/>
    <property type="match status" value="1"/>
</dbReference>